<dbReference type="RefSeq" id="WP_085125770.1">
    <property type="nucleotide sequence ID" value="NZ_FWZX01000032.1"/>
</dbReference>
<dbReference type="CDD" id="cd06261">
    <property type="entry name" value="TM_PBP2"/>
    <property type="match status" value="1"/>
</dbReference>
<dbReference type="SUPFAM" id="SSF161098">
    <property type="entry name" value="MetI-like"/>
    <property type="match status" value="1"/>
</dbReference>
<evidence type="ECO:0000256" key="2">
    <source>
        <dbReference type="ARBA" id="ARBA00022448"/>
    </source>
</evidence>
<evidence type="ECO:0000256" key="3">
    <source>
        <dbReference type="ARBA" id="ARBA00022475"/>
    </source>
</evidence>
<evidence type="ECO:0000256" key="5">
    <source>
        <dbReference type="ARBA" id="ARBA00022989"/>
    </source>
</evidence>
<gene>
    <name evidence="10" type="ORF">SAMN05428998_13250</name>
</gene>
<dbReference type="InterPro" id="IPR051393">
    <property type="entry name" value="ABC_transporter_permease"/>
</dbReference>
<dbReference type="PROSITE" id="PS50928">
    <property type="entry name" value="ABC_TM1"/>
    <property type="match status" value="1"/>
</dbReference>
<dbReference type="GO" id="GO:0055085">
    <property type="term" value="P:transmembrane transport"/>
    <property type="evidence" value="ECO:0007669"/>
    <property type="project" value="InterPro"/>
</dbReference>
<dbReference type="PANTHER" id="PTHR30193:SF37">
    <property type="entry name" value="INNER MEMBRANE ABC TRANSPORTER PERMEASE PROTEIN YCJO"/>
    <property type="match status" value="1"/>
</dbReference>
<comment type="subcellular location">
    <subcellularLocation>
        <location evidence="1 7">Cell membrane</location>
        <topology evidence="1 7">Multi-pass membrane protein</topology>
    </subcellularLocation>
</comment>
<feature type="transmembrane region" description="Helical" evidence="7">
    <location>
        <begin position="21"/>
        <end position="44"/>
    </location>
</feature>
<keyword evidence="2 7" id="KW-0813">Transport</keyword>
<keyword evidence="6 7" id="KW-0472">Membrane</keyword>
<evidence type="ECO:0000259" key="9">
    <source>
        <dbReference type="PROSITE" id="PS50928"/>
    </source>
</evidence>
<organism evidence="10 11">
    <name type="scientific">Tistlia consotensis USBA 355</name>
    <dbReference type="NCBI Taxonomy" id="560819"/>
    <lineage>
        <taxon>Bacteria</taxon>
        <taxon>Pseudomonadati</taxon>
        <taxon>Pseudomonadota</taxon>
        <taxon>Alphaproteobacteria</taxon>
        <taxon>Rhodospirillales</taxon>
        <taxon>Rhodovibrionaceae</taxon>
        <taxon>Tistlia</taxon>
    </lineage>
</organism>
<evidence type="ECO:0000256" key="6">
    <source>
        <dbReference type="ARBA" id="ARBA00023136"/>
    </source>
</evidence>
<dbReference type="PANTHER" id="PTHR30193">
    <property type="entry name" value="ABC TRANSPORTER PERMEASE PROTEIN"/>
    <property type="match status" value="1"/>
</dbReference>
<dbReference type="Proteomes" id="UP000192917">
    <property type="component" value="Unassembled WGS sequence"/>
</dbReference>
<dbReference type="Pfam" id="PF00528">
    <property type="entry name" value="BPD_transp_1"/>
    <property type="match status" value="1"/>
</dbReference>
<dbReference type="GO" id="GO:0005886">
    <property type="term" value="C:plasma membrane"/>
    <property type="evidence" value="ECO:0007669"/>
    <property type="project" value="UniProtKB-SubCell"/>
</dbReference>
<accession>A0A1Y6CTQ0</accession>
<dbReference type="InterPro" id="IPR035906">
    <property type="entry name" value="MetI-like_sf"/>
</dbReference>
<feature type="domain" description="ABC transmembrane type-1" evidence="9">
    <location>
        <begin position="88"/>
        <end position="298"/>
    </location>
</feature>
<feature type="transmembrane region" description="Helical" evidence="7">
    <location>
        <begin position="125"/>
        <end position="145"/>
    </location>
</feature>
<name>A0A1Y6CTQ0_9PROT</name>
<feature type="transmembrane region" description="Helical" evidence="7">
    <location>
        <begin position="188"/>
        <end position="211"/>
    </location>
</feature>
<evidence type="ECO:0000256" key="7">
    <source>
        <dbReference type="RuleBase" id="RU363032"/>
    </source>
</evidence>
<evidence type="ECO:0000256" key="8">
    <source>
        <dbReference type="SAM" id="MobiDB-lite"/>
    </source>
</evidence>
<dbReference type="AlphaFoldDB" id="A0A1Y6CTQ0"/>
<comment type="similarity">
    <text evidence="7">Belongs to the binding-protein-dependent transport system permease family.</text>
</comment>
<feature type="region of interest" description="Disordered" evidence="8">
    <location>
        <begin position="1"/>
        <end position="21"/>
    </location>
</feature>
<feature type="transmembrane region" description="Helical" evidence="7">
    <location>
        <begin position="280"/>
        <end position="304"/>
    </location>
</feature>
<keyword evidence="11" id="KW-1185">Reference proteome</keyword>
<evidence type="ECO:0000256" key="4">
    <source>
        <dbReference type="ARBA" id="ARBA00022692"/>
    </source>
</evidence>
<reference evidence="10 11" key="1">
    <citation type="submission" date="2017-04" db="EMBL/GenBank/DDBJ databases">
        <authorList>
            <person name="Afonso C.L."/>
            <person name="Miller P.J."/>
            <person name="Scott M.A."/>
            <person name="Spackman E."/>
            <person name="Goraichik I."/>
            <person name="Dimitrov K.M."/>
            <person name="Suarez D.L."/>
            <person name="Swayne D.E."/>
        </authorList>
    </citation>
    <scope>NUCLEOTIDE SEQUENCE [LARGE SCALE GENOMIC DNA]</scope>
    <source>
        <strain evidence="10 11">USBA 355</strain>
    </source>
</reference>
<feature type="transmembrane region" description="Helical" evidence="7">
    <location>
        <begin position="92"/>
        <end position="113"/>
    </location>
</feature>
<evidence type="ECO:0000313" key="11">
    <source>
        <dbReference type="Proteomes" id="UP000192917"/>
    </source>
</evidence>
<dbReference type="Gene3D" id="1.10.3720.10">
    <property type="entry name" value="MetI-like"/>
    <property type="match status" value="1"/>
</dbReference>
<protein>
    <submittedName>
        <fullName evidence="10">Carbohydrate ABC transporter membrane protein 1, CUT1 family</fullName>
    </submittedName>
</protein>
<evidence type="ECO:0000256" key="1">
    <source>
        <dbReference type="ARBA" id="ARBA00004651"/>
    </source>
</evidence>
<sequence>MAESLAPSVDRPSTRRPAGRAAAGQGGLAGWLLLLPAAVLLAAFTHYPAVATFLHSLYSTPRGSRPAHFVGLDNYQAMIQDPVFWQSLWNNAVYALGTIPAAIALALVMALWVNGRIRGRGLLRLAYFTPTVLPMIAVANIWLFFYTPDYGLIDQVGHLFGAGAHNWLGSRSTALACLMVVTVWKEAGFFMIFYLAALQQIAPVLGEAAAIEGAGRWYFFRRVTFPLLMPTTLFVLVNAVINAFRVVDHVVVMTRGGPDNATELLLFYIYEVAFKFWDTAYGATLTMVLLAILAAVALGQFLYFDKRVHYR</sequence>
<feature type="transmembrane region" description="Helical" evidence="7">
    <location>
        <begin position="223"/>
        <end position="244"/>
    </location>
</feature>
<evidence type="ECO:0000313" key="10">
    <source>
        <dbReference type="EMBL" id="SMF73748.1"/>
    </source>
</evidence>
<dbReference type="EMBL" id="FWZX01000032">
    <property type="protein sequence ID" value="SMF73748.1"/>
    <property type="molecule type" value="Genomic_DNA"/>
</dbReference>
<dbReference type="InterPro" id="IPR000515">
    <property type="entry name" value="MetI-like"/>
</dbReference>
<proteinExistence type="inferred from homology"/>
<keyword evidence="4 7" id="KW-0812">Transmembrane</keyword>
<keyword evidence="3" id="KW-1003">Cell membrane</keyword>
<dbReference type="STRING" id="560819.SAMN05428998_13250"/>
<keyword evidence="5 7" id="KW-1133">Transmembrane helix</keyword>